<evidence type="ECO:0000256" key="6">
    <source>
        <dbReference type="ARBA" id="ARBA00022833"/>
    </source>
</evidence>
<dbReference type="PROSITE" id="PS51194">
    <property type="entry name" value="HELICASE_CTER"/>
    <property type="match status" value="1"/>
</dbReference>
<feature type="domain" description="Ubiquitin-like" evidence="11">
    <location>
        <begin position="908"/>
        <end position="983"/>
    </location>
</feature>
<feature type="domain" description="Helicase ATP-binding" evidence="12">
    <location>
        <begin position="275"/>
        <end position="459"/>
    </location>
</feature>
<dbReference type="PROSITE" id="PS50053">
    <property type="entry name" value="UBIQUITIN_2"/>
    <property type="match status" value="1"/>
</dbReference>
<dbReference type="GO" id="GO:0000724">
    <property type="term" value="P:double-strand break repair via homologous recombination"/>
    <property type="evidence" value="ECO:0007669"/>
    <property type="project" value="TreeGrafter"/>
</dbReference>
<dbReference type="AlphaFoldDB" id="A0A8H7Q1Q3"/>
<dbReference type="InterPro" id="IPR000330">
    <property type="entry name" value="SNF2_N"/>
</dbReference>
<dbReference type="InterPro" id="IPR049730">
    <property type="entry name" value="SNF2/RAD54-like_C"/>
</dbReference>
<dbReference type="SMART" id="SM00487">
    <property type="entry name" value="DEXDc"/>
    <property type="match status" value="1"/>
</dbReference>
<evidence type="ECO:0000313" key="14">
    <source>
        <dbReference type="EMBL" id="KAG2184307.1"/>
    </source>
</evidence>
<dbReference type="SMART" id="SM00213">
    <property type="entry name" value="UBQ"/>
    <property type="match status" value="1"/>
</dbReference>
<sequence>MRRSAAPSKRIASSYAPTTLADQNKRSISNQPENGRSAAGSQYENKRPRVIPQSNDKTAPDSAVQKSTESRYFSIVWRKQSMKKTWDGDGELCDLWSWLAKLSTTFVKSYSEGSEFAASGKDFEIAREMTKQEYEMETGHTVTESTVSETTDTAAVERPAIRRGEMLLDAIAVFICDISYSLFQLQWHYRNFDPTPPYLLHHRWQIIPFNRVTNPMFLAVWSYLGHPIDTFFNTISVVPVRNRPLVDVVVDPVICQHLRDHQRQGVAFMYECLMDMKDYGGEGVLLADEMGLGKTLQVSVLSEQTPFHGDPPIIKKALIVCPTSVIENWKKEFKKWLGDERYDVSDIISVYTVDQKSQLNDFLHSPIYSAMIVGYEKLRNMEDELEGASFDIIICIILHVGVKHRTYQMPKGHRLKNQNIKTLQVISAMPANKRIILSGTPQRHGYFQRITAKTRQIEPFGRVLVHGEFPQSQYIRQIFSLQKVQMYETPINQARQPNSTKEDLELGNERADELLKLASQFMLRREIDVIAKYLKPKVEYVIFCRPSALQQQLYHKLLWSTAWMDMARNRAGFLGCITALKKVSNCPTLVYESAMTGGKQEASLFSSTDCLDEFPENFDGRQINHKDSGKLYILVELLVKLRQHTSEKVVLVSNYTQTLDILEVMCDEHNYKYYRLDGSTPAAQRQTMVDHFNEPDDDRFVFLLSAKSGGIGLNLTGASRLIDVADYANPIALHFIIHRNPSVDKQVMARIYRDGQKRTAHVYRLLTTGTIDEKIFQRQLNKSALSESIMGLGEEPSVNHFSDSQIRDLFRLDTDTFCQTHDLLQCKCSNDIKSLEEWKHIVISENTVDNDILAIDDTILTQALLTFRQRQEDILKTQIEKKKLLSGRANNTQGQEANTKFLPLSLTMQVFVKSLAGNTLALDVAATSTVESVKAMIQAREGIESGLQCLSFAGKSLRDSEDLALYGVQDNSTLHLNAELLGGGKKRKKKTYTTPKKIKHKKKKVKLAVLKYYKVDESGKITRLRRECPNTECGAGIFMAWHHDRQYCGKCGLTYVFKQGQDA</sequence>
<evidence type="ECO:0000259" key="12">
    <source>
        <dbReference type="PROSITE" id="PS51192"/>
    </source>
</evidence>
<dbReference type="InterPro" id="IPR038582">
    <property type="entry name" value="Ribosomal_eS31_euk-type_sf"/>
</dbReference>
<dbReference type="Pfam" id="PF01599">
    <property type="entry name" value="Ribosomal_S27"/>
    <property type="match status" value="1"/>
</dbReference>
<dbReference type="OrthoDB" id="413460at2759"/>
<dbReference type="Gene3D" id="1.20.120.850">
    <property type="entry name" value="SWI2/SNF2 ATPases, N-terminal domain"/>
    <property type="match status" value="1"/>
</dbReference>
<dbReference type="PANTHER" id="PTHR45629">
    <property type="entry name" value="SNF2/RAD54 FAMILY MEMBER"/>
    <property type="match status" value="1"/>
</dbReference>
<dbReference type="Pfam" id="PF00176">
    <property type="entry name" value="SNF2-rel_dom"/>
    <property type="match status" value="1"/>
</dbReference>
<keyword evidence="5" id="KW-0378">Hydrolase</keyword>
<dbReference type="SMART" id="SM00490">
    <property type="entry name" value="HELICc"/>
    <property type="match status" value="1"/>
</dbReference>
<dbReference type="PROSITE" id="PS51192">
    <property type="entry name" value="HELICASE_ATP_BIND_1"/>
    <property type="match status" value="1"/>
</dbReference>
<dbReference type="InterPro" id="IPR029071">
    <property type="entry name" value="Ubiquitin-like_domsf"/>
</dbReference>
<keyword evidence="3" id="KW-1017">Isopeptide bond</keyword>
<proteinExistence type="inferred from homology"/>
<dbReference type="Pfam" id="PF00271">
    <property type="entry name" value="Helicase_C"/>
    <property type="match status" value="1"/>
</dbReference>
<comment type="similarity">
    <text evidence="2">In the C-terminal section; belongs to the eukaryotic ribosomal protein eS31 family.</text>
</comment>
<dbReference type="GO" id="GO:0016787">
    <property type="term" value="F:hydrolase activity"/>
    <property type="evidence" value="ECO:0007669"/>
    <property type="project" value="UniProtKB-KW"/>
</dbReference>
<dbReference type="InterPro" id="IPR019956">
    <property type="entry name" value="Ubiquitin_dom"/>
</dbReference>
<dbReference type="SUPFAM" id="SSF52540">
    <property type="entry name" value="P-loop containing nucleoside triphosphate hydrolases"/>
    <property type="match status" value="2"/>
</dbReference>
<evidence type="ECO:0000256" key="3">
    <source>
        <dbReference type="ARBA" id="ARBA00022499"/>
    </source>
</evidence>
<dbReference type="InterPro" id="IPR002906">
    <property type="entry name" value="Ribosomal_eS31"/>
</dbReference>
<evidence type="ECO:0000256" key="10">
    <source>
        <dbReference type="SAM" id="MobiDB-lite"/>
    </source>
</evidence>
<reference evidence="14" key="1">
    <citation type="submission" date="2020-12" db="EMBL/GenBank/DDBJ databases">
        <title>Metabolic potential, ecology and presence of endohyphal bacteria is reflected in genomic diversity of Mucoromycotina.</title>
        <authorList>
            <person name="Muszewska A."/>
            <person name="Okrasinska A."/>
            <person name="Steczkiewicz K."/>
            <person name="Drgas O."/>
            <person name="Orlowska M."/>
            <person name="Perlinska-Lenart U."/>
            <person name="Aleksandrzak-Piekarczyk T."/>
            <person name="Szatraj K."/>
            <person name="Zielenkiewicz U."/>
            <person name="Pilsyk S."/>
            <person name="Malc E."/>
            <person name="Mieczkowski P."/>
            <person name="Kruszewska J.S."/>
            <person name="Biernat P."/>
            <person name="Pawlowska J."/>
        </authorList>
    </citation>
    <scope>NUCLEOTIDE SEQUENCE</scope>
    <source>
        <strain evidence="14">WA0000051536</strain>
    </source>
</reference>
<dbReference type="PRINTS" id="PR00348">
    <property type="entry name" value="UBIQUITIN"/>
</dbReference>
<dbReference type="GO" id="GO:1990904">
    <property type="term" value="C:ribonucleoprotein complex"/>
    <property type="evidence" value="ECO:0007669"/>
    <property type="project" value="UniProtKB-KW"/>
</dbReference>
<dbReference type="GO" id="GO:0005524">
    <property type="term" value="F:ATP binding"/>
    <property type="evidence" value="ECO:0007669"/>
    <property type="project" value="InterPro"/>
</dbReference>
<keyword evidence="4" id="KW-0547">Nucleotide-binding</keyword>
<protein>
    <recommendedName>
        <fullName evidence="16">Ubiquitin</fullName>
    </recommendedName>
</protein>
<dbReference type="GO" id="GO:0006412">
    <property type="term" value="P:translation"/>
    <property type="evidence" value="ECO:0007669"/>
    <property type="project" value="InterPro"/>
</dbReference>
<name>A0A8H7Q1Q3_9FUNG</name>
<feature type="region of interest" description="Disordered" evidence="10">
    <location>
        <begin position="1"/>
        <end position="65"/>
    </location>
</feature>
<comment type="caution">
    <text evidence="14">The sequence shown here is derived from an EMBL/GenBank/DDBJ whole genome shotgun (WGS) entry which is preliminary data.</text>
</comment>
<dbReference type="CDD" id="cd18793">
    <property type="entry name" value="SF2_C_SNF"/>
    <property type="match status" value="1"/>
</dbReference>
<evidence type="ECO:0000256" key="8">
    <source>
        <dbReference type="ARBA" id="ARBA00022980"/>
    </source>
</evidence>
<dbReference type="InterPro" id="IPR001650">
    <property type="entry name" value="Helicase_C-like"/>
</dbReference>
<dbReference type="Pfam" id="PF00240">
    <property type="entry name" value="ubiquitin"/>
    <property type="match status" value="1"/>
</dbReference>
<feature type="domain" description="Helicase C-terminal" evidence="13">
    <location>
        <begin position="633"/>
        <end position="805"/>
    </location>
</feature>
<evidence type="ECO:0000259" key="11">
    <source>
        <dbReference type="PROSITE" id="PS50053"/>
    </source>
</evidence>
<keyword evidence="8" id="KW-0689">Ribosomal protein</keyword>
<dbReference type="InterPro" id="IPR038718">
    <property type="entry name" value="SNF2-like_sf"/>
</dbReference>
<evidence type="ECO:0000256" key="4">
    <source>
        <dbReference type="ARBA" id="ARBA00022741"/>
    </source>
</evidence>
<evidence type="ECO:0008006" key="16">
    <source>
        <dbReference type="Google" id="ProtNLM"/>
    </source>
</evidence>
<evidence type="ECO:0000256" key="9">
    <source>
        <dbReference type="ARBA" id="ARBA00023274"/>
    </source>
</evidence>
<dbReference type="GO" id="GO:0005840">
    <property type="term" value="C:ribosome"/>
    <property type="evidence" value="ECO:0007669"/>
    <property type="project" value="UniProtKB-KW"/>
</dbReference>
<dbReference type="Proteomes" id="UP000612746">
    <property type="component" value="Unassembled WGS sequence"/>
</dbReference>
<evidence type="ECO:0000313" key="15">
    <source>
        <dbReference type="Proteomes" id="UP000612746"/>
    </source>
</evidence>
<dbReference type="InterPro" id="IPR014001">
    <property type="entry name" value="Helicase_ATP-bd"/>
</dbReference>
<keyword evidence="7" id="KW-0067">ATP-binding</keyword>
<dbReference type="PANTHER" id="PTHR45629:SF7">
    <property type="entry name" value="DNA EXCISION REPAIR PROTEIN ERCC-6-RELATED"/>
    <property type="match status" value="1"/>
</dbReference>
<dbReference type="Gene3D" id="3.40.50.10810">
    <property type="entry name" value="Tandem AAA-ATPase domain"/>
    <property type="match status" value="1"/>
</dbReference>
<keyword evidence="15" id="KW-1185">Reference proteome</keyword>
<dbReference type="GO" id="GO:0007131">
    <property type="term" value="P:reciprocal meiotic recombination"/>
    <property type="evidence" value="ECO:0007669"/>
    <property type="project" value="TreeGrafter"/>
</dbReference>
<evidence type="ECO:0000256" key="2">
    <source>
        <dbReference type="ARBA" id="ARBA00009891"/>
    </source>
</evidence>
<gene>
    <name evidence="14" type="ORF">INT44_009322</name>
</gene>
<organism evidence="14 15">
    <name type="scientific">Umbelopsis vinacea</name>
    <dbReference type="NCBI Taxonomy" id="44442"/>
    <lineage>
        <taxon>Eukaryota</taxon>
        <taxon>Fungi</taxon>
        <taxon>Fungi incertae sedis</taxon>
        <taxon>Mucoromycota</taxon>
        <taxon>Mucoromycotina</taxon>
        <taxon>Umbelopsidomycetes</taxon>
        <taxon>Umbelopsidales</taxon>
        <taxon>Umbelopsidaceae</taxon>
        <taxon>Umbelopsis</taxon>
    </lineage>
</organism>
<dbReference type="SMART" id="SM01402">
    <property type="entry name" value="Ribosomal_S27"/>
    <property type="match status" value="1"/>
</dbReference>
<feature type="compositionally biased region" description="Polar residues" evidence="10">
    <location>
        <begin position="15"/>
        <end position="43"/>
    </location>
</feature>
<dbReference type="InterPro" id="IPR011332">
    <property type="entry name" value="Ribosomal_zn-bd"/>
</dbReference>
<evidence type="ECO:0000256" key="7">
    <source>
        <dbReference type="ARBA" id="ARBA00022840"/>
    </source>
</evidence>
<dbReference type="SUPFAM" id="SSF54236">
    <property type="entry name" value="Ubiquitin-like"/>
    <property type="match status" value="1"/>
</dbReference>
<keyword evidence="9" id="KW-0687">Ribonucleoprotein</keyword>
<accession>A0A8H7Q1Q3</accession>
<evidence type="ECO:0000256" key="5">
    <source>
        <dbReference type="ARBA" id="ARBA00022801"/>
    </source>
</evidence>
<dbReference type="Gene3D" id="3.40.50.300">
    <property type="entry name" value="P-loop containing nucleotide triphosphate hydrolases"/>
    <property type="match status" value="1"/>
</dbReference>
<dbReference type="InterPro" id="IPR000626">
    <property type="entry name" value="Ubiquitin-like_dom"/>
</dbReference>
<keyword evidence="6" id="KW-0862">Zinc</keyword>
<dbReference type="EMBL" id="JAEPRA010000006">
    <property type="protein sequence ID" value="KAG2184307.1"/>
    <property type="molecule type" value="Genomic_DNA"/>
</dbReference>
<dbReference type="Gene3D" id="6.20.50.150">
    <property type="match status" value="1"/>
</dbReference>
<dbReference type="GO" id="GO:0005634">
    <property type="term" value="C:nucleus"/>
    <property type="evidence" value="ECO:0007669"/>
    <property type="project" value="TreeGrafter"/>
</dbReference>
<dbReference type="InterPro" id="IPR027417">
    <property type="entry name" value="P-loop_NTPase"/>
</dbReference>
<evidence type="ECO:0000259" key="13">
    <source>
        <dbReference type="PROSITE" id="PS51194"/>
    </source>
</evidence>
<dbReference type="SUPFAM" id="SSF57829">
    <property type="entry name" value="Zn-binding ribosomal proteins"/>
    <property type="match status" value="1"/>
</dbReference>
<evidence type="ECO:0000256" key="1">
    <source>
        <dbReference type="ARBA" id="ARBA00008373"/>
    </source>
</evidence>
<dbReference type="GO" id="GO:0003735">
    <property type="term" value="F:structural constituent of ribosome"/>
    <property type="evidence" value="ECO:0007669"/>
    <property type="project" value="InterPro"/>
</dbReference>
<dbReference type="InterPro" id="IPR050496">
    <property type="entry name" value="SNF2_RAD54_helicase_repair"/>
</dbReference>
<dbReference type="Gene3D" id="3.10.20.90">
    <property type="entry name" value="Phosphatidylinositol 3-kinase Catalytic Subunit, Chain A, domain 1"/>
    <property type="match status" value="1"/>
</dbReference>
<comment type="similarity">
    <text evidence="1">In the N-terminal section; belongs to the ubiquitin family.</text>
</comment>
<dbReference type="GO" id="GO:0015616">
    <property type="term" value="F:DNA translocase activity"/>
    <property type="evidence" value="ECO:0007669"/>
    <property type="project" value="TreeGrafter"/>
</dbReference>